<dbReference type="Proteomes" id="UP000663829">
    <property type="component" value="Unassembled WGS sequence"/>
</dbReference>
<dbReference type="SUPFAM" id="SSF51294">
    <property type="entry name" value="Hedgehog/intein (Hint) domain"/>
    <property type="match status" value="1"/>
</dbReference>
<dbReference type="EMBL" id="CAJOBC010102482">
    <property type="protein sequence ID" value="CAF4480209.1"/>
    <property type="molecule type" value="Genomic_DNA"/>
</dbReference>
<evidence type="ECO:0000259" key="2">
    <source>
        <dbReference type="Pfam" id="PF01079"/>
    </source>
</evidence>
<dbReference type="Proteomes" id="UP000681722">
    <property type="component" value="Unassembled WGS sequence"/>
</dbReference>
<evidence type="ECO:0000313" key="3">
    <source>
        <dbReference type="EMBL" id="CAF1602262.1"/>
    </source>
</evidence>
<evidence type="ECO:0000313" key="4">
    <source>
        <dbReference type="EMBL" id="CAF4480209.1"/>
    </source>
</evidence>
<dbReference type="GO" id="GO:0016540">
    <property type="term" value="P:protein autoprocessing"/>
    <property type="evidence" value="ECO:0007669"/>
    <property type="project" value="InterPro"/>
</dbReference>
<feature type="signal peptide" evidence="1">
    <location>
        <begin position="1"/>
        <end position="22"/>
    </location>
</feature>
<evidence type="ECO:0000256" key="1">
    <source>
        <dbReference type="SAM" id="SignalP"/>
    </source>
</evidence>
<feature type="domain" description="Hedgehog protein Hint" evidence="2">
    <location>
        <begin position="79"/>
        <end position="130"/>
    </location>
</feature>
<dbReference type="AlphaFoldDB" id="A0A816B0V5"/>
<dbReference type="EMBL" id="CAJNOQ010036027">
    <property type="protein sequence ID" value="CAF1602262.1"/>
    <property type="molecule type" value="Genomic_DNA"/>
</dbReference>
<gene>
    <name evidence="3" type="ORF">GPM918_LOCUS42524</name>
    <name evidence="4" type="ORF">SRO942_LOCUS43784</name>
</gene>
<comment type="caution">
    <text evidence="3">The sequence shown here is derived from an EMBL/GenBank/DDBJ whole genome shotgun (WGS) entry which is preliminary data.</text>
</comment>
<accession>A0A816B0V5</accession>
<sequence>MNLLVISITIIELYFLCSSVHGNPCRQKFCATCTNCTAYPGLCGPHAVCVNYACVCEPNYLGNFGDIYGGPYDKVVGCVYACFNGNDHVTLINGQHKQIEDLHVGDRIYTINVYKNKIEEDVIMMMAHTEPEKTG</sequence>
<name>A0A816B0V5_9BILA</name>
<feature type="chain" id="PRO_5036229586" description="Hedgehog protein Hint domain-containing protein" evidence="1">
    <location>
        <begin position="23"/>
        <end position="135"/>
    </location>
</feature>
<evidence type="ECO:0000313" key="5">
    <source>
        <dbReference type="Proteomes" id="UP000663829"/>
    </source>
</evidence>
<protein>
    <recommendedName>
        <fullName evidence="2">Hedgehog protein Hint domain-containing protein</fullName>
    </recommendedName>
</protein>
<proteinExistence type="predicted"/>
<reference evidence="3" key="1">
    <citation type="submission" date="2021-02" db="EMBL/GenBank/DDBJ databases">
        <authorList>
            <person name="Nowell W R."/>
        </authorList>
    </citation>
    <scope>NUCLEOTIDE SEQUENCE</scope>
</reference>
<dbReference type="InterPro" id="IPR036844">
    <property type="entry name" value="Hint_dom_sf"/>
</dbReference>
<organism evidence="3 5">
    <name type="scientific">Didymodactylos carnosus</name>
    <dbReference type="NCBI Taxonomy" id="1234261"/>
    <lineage>
        <taxon>Eukaryota</taxon>
        <taxon>Metazoa</taxon>
        <taxon>Spiralia</taxon>
        <taxon>Gnathifera</taxon>
        <taxon>Rotifera</taxon>
        <taxon>Eurotatoria</taxon>
        <taxon>Bdelloidea</taxon>
        <taxon>Philodinida</taxon>
        <taxon>Philodinidae</taxon>
        <taxon>Didymodactylos</taxon>
    </lineage>
</organism>
<keyword evidence="5" id="KW-1185">Reference proteome</keyword>
<keyword evidence="1" id="KW-0732">Signal</keyword>
<dbReference type="Pfam" id="PF01079">
    <property type="entry name" value="Hint"/>
    <property type="match status" value="1"/>
</dbReference>
<dbReference type="Gene3D" id="2.170.16.10">
    <property type="entry name" value="Hedgehog/Intein (Hint) domain"/>
    <property type="match status" value="1"/>
</dbReference>
<dbReference type="InterPro" id="IPR001767">
    <property type="entry name" value="Hedgehog_Hint"/>
</dbReference>